<proteinExistence type="predicted"/>
<keyword evidence="6" id="KW-1185">Reference proteome</keyword>
<dbReference type="RefSeq" id="WP_184759192.1">
    <property type="nucleotide sequence ID" value="NZ_BAABEK010000098.1"/>
</dbReference>
<keyword evidence="1" id="KW-0805">Transcription regulation</keyword>
<dbReference type="Gene3D" id="3.40.50.2300">
    <property type="match status" value="2"/>
</dbReference>
<comment type="caution">
    <text evidence="5">The sequence shown here is derived from an EMBL/GenBank/DDBJ whole genome shotgun (WGS) entry which is preliminary data.</text>
</comment>
<accession>A0A7W7S3S1</accession>
<dbReference type="Proteomes" id="UP000534286">
    <property type="component" value="Unassembled WGS sequence"/>
</dbReference>
<dbReference type="GO" id="GO:0000976">
    <property type="term" value="F:transcription cis-regulatory region binding"/>
    <property type="evidence" value="ECO:0007669"/>
    <property type="project" value="TreeGrafter"/>
</dbReference>
<reference evidence="5 6" key="1">
    <citation type="submission" date="2020-08" db="EMBL/GenBank/DDBJ databases">
        <title>Sequencing the genomes of 1000 actinobacteria strains.</title>
        <authorList>
            <person name="Klenk H.-P."/>
        </authorList>
    </citation>
    <scope>NUCLEOTIDE SEQUENCE [LARGE SCALE GENOMIC DNA]</scope>
    <source>
        <strain evidence="5 6">DSM 43023</strain>
    </source>
</reference>
<dbReference type="Pfam" id="PF13377">
    <property type="entry name" value="Peripla_BP_3"/>
    <property type="match status" value="1"/>
</dbReference>
<dbReference type="PANTHER" id="PTHR30146">
    <property type="entry name" value="LACI-RELATED TRANSCRIPTIONAL REPRESSOR"/>
    <property type="match status" value="1"/>
</dbReference>
<dbReference type="SMART" id="SM00354">
    <property type="entry name" value="HTH_LACI"/>
    <property type="match status" value="1"/>
</dbReference>
<dbReference type="Gene3D" id="1.10.260.40">
    <property type="entry name" value="lambda repressor-like DNA-binding domains"/>
    <property type="match status" value="1"/>
</dbReference>
<dbReference type="PANTHER" id="PTHR30146:SF109">
    <property type="entry name" value="HTH-TYPE TRANSCRIPTIONAL REGULATOR GALS"/>
    <property type="match status" value="1"/>
</dbReference>
<dbReference type="InterPro" id="IPR046335">
    <property type="entry name" value="LacI/GalR-like_sensor"/>
</dbReference>
<dbReference type="InterPro" id="IPR028082">
    <property type="entry name" value="Peripla_BP_I"/>
</dbReference>
<protein>
    <submittedName>
        <fullName evidence="5">LacI family transcriptional regulator</fullName>
    </submittedName>
</protein>
<dbReference type="SUPFAM" id="SSF47413">
    <property type="entry name" value="lambda repressor-like DNA-binding domains"/>
    <property type="match status" value="1"/>
</dbReference>
<dbReference type="PROSITE" id="PS50932">
    <property type="entry name" value="HTH_LACI_2"/>
    <property type="match status" value="1"/>
</dbReference>
<evidence type="ECO:0000256" key="1">
    <source>
        <dbReference type="ARBA" id="ARBA00023015"/>
    </source>
</evidence>
<evidence type="ECO:0000313" key="5">
    <source>
        <dbReference type="EMBL" id="MBB4943341.1"/>
    </source>
</evidence>
<dbReference type="CDD" id="cd01392">
    <property type="entry name" value="HTH_LacI"/>
    <property type="match status" value="1"/>
</dbReference>
<sequence>MSRHPVSIRDVANMARVSVGTVSNVLNRPDVVAESTRRRVLDAIRDLGFVRNESARHLRAGHSRTVGLVVLDVANPFFTDVARGVEDAANDAGLVVILCNSDDNPAKESRYLDLLEEQRVQGILVTPVTATNNRLERLRRRGTPIVLLDRRATEDAQCSVAVDDVLGGELAVAHLLAQGHEHLAFVGALTIRQVQDRYQGAVQAMRAAGRDAAELHVVESTALNVAAGRDATARLAGATPRPTAVFCANDLLALGVLQEMTRRRVRIPQDVAIVGYDDIDFAAAAAVPLTSVRQPRQLLGRTAAELLIEETTEDSGHQHRQVVFDPELVVRDSSDRTIGRPPRRRHQPRWP</sequence>
<evidence type="ECO:0000256" key="2">
    <source>
        <dbReference type="ARBA" id="ARBA00023125"/>
    </source>
</evidence>
<dbReference type="InterPro" id="IPR010982">
    <property type="entry name" value="Lambda_DNA-bd_dom_sf"/>
</dbReference>
<gene>
    <name evidence="5" type="ORF">FHR32_007741</name>
</gene>
<evidence type="ECO:0000313" key="6">
    <source>
        <dbReference type="Proteomes" id="UP000534286"/>
    </source>
</evidence>
<dbReference type="EMBL" id="JACHJU010000005">
    <property type="protein sequence ID" value="MBB4943341.1"/>
    <property type="molecule type" value="Genomic_DNA"/>
</dbReference>
<dbReference type="Pfam" id="PF00356">
    <property type="entry name" value="LacI"/>
    <property type="match status" value="1"/>
</dbReference>
<evidence type="ECO:0000259" key="4">
    <source>
        <dbReference type="PROSITE" id="PS50932"/>
    </source>
</evidence>
<dbReference type="GO" id="GO:0003700">
    <property type="term" value="F:DNA-binding transcription factor activity"/>
    <property type="evidence" value="ECO:0007669"/>
    <property type="project" value="TreeGrafter"/>
</dbReference>
<evidence type="ECO:0000256" key="3">
    <source>
        <dbReference type="ARBA" id="ARBA00023163"/>
    </source>
</evidence>
<keyword evidence="2" id="KW-0238">DNA-binding</keyword>
<dbReference type="InterPro" id="IPR000843">
    <property type="entry name" value="HTH_LacI"/>
</dbReference>
<organism evidence="5 6">
    <name type="scientific">Streptosporangium album</name>
    <dbReference type="NCBI Taxonomy" id="47479"/>
    <lineage>
        <taxon>Bacteria</taxon>
        <taxon>Bacillati</taxon>
        <taxon>Actinomycetota</taxon>
        <taxon>Actinomycetes</taxon>
        <taxon>Streptosporangiales</taxon>
        <taxon>Streptosporangiaceae</taxon>
        <taxon>Streptosporangium</taxon>
    </lineage>
</organism>
<keyword evidence="3" id="KW-0804">Transcription</keyword>
<feature type="domain" description="HTH lacI-type" evidence="4">
    <location>
        <begin position="6"/>
        <end position="60"/>
    </location>
</feature>
<dbReference type="AlphaFoldDB" id="A0A7W7S3S1"/>
<dbReference type="PROSITE" id="PS00356">
    <property type="entry name" value="HTH_LACI_1"/>
    <property type="match status" value="1"/>
</dbReference>
<name>A0A7W7S3S1_9ACTN</name>
<dbReference type="CDD" id="cd06293">
    <property type="entry name" value="PBP1_LacI-like"/>
    <property type="match status" value="1"/>
</dbReference>
<dbReference type="SUPFAM" id="SSF53822">
    <property type="entry name" value="Periplasmic binding protein-like I"/>
    <property type="match status" value="1"/>
</dbReference>